<dbReference type="InterPro" id="IPR012349">
    <property type="entry name" value="Split_barrel_FMN-bd"/>
</dbReference>
<reference evidence="1" key="1">
    <citation type="submission" date="2023-03" db="EMBL/GenBank/DDBJ databases">
        <title>Edaphobacter sp.</title>
        <authorList>
            <person name="Huber K.J."/>
            <person name="Papendorf J."/>
            <person name="Pilke C."/>
            <person name="Bunk B."/>
            <person name="Sproeer C."/>
            <person name="Pester M."/>
        </authorList>
    </citation>
    <scope>NUCLEOTIDE SEQUENCE</scope>
    <source>
        <strain evidence="1">DSM 110680</strain>
    </source>
</reference>
<accession>A0AAU7DEI1</accession>
<dbReference type="PANTHER" id="PTHR35802:SF1">
    <property type="entry name" value="PROTEASE SYNTHASE AND SPORULATION PROTEIN PAI 2"/>
    <property type="match status" value="1"/>
</dbReference>
<dbReference type="AlphaFoldDB" id="A0AAU7DEI1"/>
<name>A0AAU7DEI1_9BACT</name>
<dbReference type="SUPFAM" id="SSF50475">
    <property type="entry name" value="FMN-binding split barrel"/>
    <property type="match status" value="1"/>
</dbReference>
<organism evidence="1">
    <name type="scientific">Telmatobacter sp. DSM 110680</name>
    <dbReference type="NCBI Taxonomy" id="3036704"/>
    <lineage>
        <taxon>Bacteria</taxon>
        <taxon>Pseudomonadati</taxon>
        <taxon>Acidobacteriota</taxon>
        <taxon>Terriglobia</taxon>
        <taxon>Terriglobales</taxon>
        <taxon>Acidobacteriaceae</taxon>
        <taxon>Telmatobacter</taxon>
    </lineage>
</organism>
<sequence length="208" mass="23092">MYTPKFNQVSDRAILIEAMRAYSFAILFGPIDSAESAGPHRATHLPLVVKDEGPHGILEGHFAKANLHWQSLANHETLVVFPGPHSYVSPSLYAERLSVPTWNYIAIHASGTLELVEDEASKDVLLAGLIEANEPAYAEQWRSLPDGFRRTMLAGIVGFRIPITHVEGKFKISQNRPEIDRRSVHAAHAAGSPDQQQLAQWMQRLIAN</sequence>
<dbReference type="Gene3D" id="2.30.110.10">
    <property type="entry name" value="Electron Transport, Fmn-binding Protein, Chain A"/>
    <property type="match status" value="1"/>
</dbReference>
<dbReference type="RefSeq" id="WP_348260790.1">
    <property type="nucleotide sequence ID" value="NZ_CP121196.1"/>
</dbReference>
<dbReference type="InterPro" id="IPR007396">
    <property type="entry name" value="TR_PAI2-type"/>
</dbReference>
<dbReference type="PIRSF" id="PIRSF010372">
    <property type="entry name" value="PaiB"/>
    <property type="match status" value="1"/>
</dbReference>
<dbReference type="PANTHER" id="PTHR35802">
    <property type="entry name" value="PROTEASE SYNTHASE AND SPORULATION PROTEIN PAI 2"/>
    <property type="match status" value="1"/>
</dbReference>
<protein>
    <submittedName>
        <fullName evidence="1">FMN-binding negative transcriptional regulator</fullName>
    </submittedName>
</protein>
<dbReference type="Pfam" id="PF04299">
    <property type="entry name" value="FMN_bind_2"/>
    <property type="match status" value="1"/>
</dbReference>
<evidence type="ECO:0000313" key="1">
    <source>
        <dbReference type="EMBL" id="XBH15557.1"/>
    </source>
</evidence>
<dbReference type="EMBL" id="CP121196">
    <property type="protein sequence ID" value="XBH15557.1"/>
    <property type="molecule type" value="Genomic_DNA"/>
</dbReference>
<gene>
    <name evidence="1" type="ORF">P8935_13360</name>
</gene>
<proteinExistence type="predicted"/>